<name>I0YR82_COCSC</name>
<evidence type="ECO:0000256" key="1">
    <source>
        <dbReference type="SAM" id="Coils"/>
    </source>
</evidence>
<evidence type="ECO:0000256" key="2">
    <source>
        <dbReference type="SAM" id="MobiDB-lite"/>
    </source>
</evidence>
<keyword evidence="4" id="KW-1185">Reference proteome</keyword>
<dbReference type="GeneID" id="17038880"/>
<dbReference type="RefSeq" id="XP_005645445.1">
    <property type="nucleotide sequence ID" value="XM_005645388.1"/>
</dbReference>
<keyword evidence="1" id="KW-0175">Coiled coil</keyword>
<protein>
    <submittedName>
        <fullName evidence="3">Uncharacterized protein</fullName>
    </submittedName>
</protein>
<dbReference type="OrthoDB" id="10422695at2759"/>
<evidence type="ECO:0000313" key="3">
    <source>
        <dbReference type="EMBL" id="EIE20901.1"/>
    </source>
</evidence>
<dbReference type="AlphaFoldDB" id="I0YR82"/>
<feature type="compositionally biased region" description="Basic and acidic residues" evidence="2">
    <location>
        <begin position="1"/>
        <end position="10"/>
    </location>
</feature>
<accession>I0YR82</accession>
<feature type="compositionally biased region" description="Low complexity" evidence="2">
    <location>
        <begin position="28"/>
        <end position="62"/>
    </location>
</feature>
<evidence type="ECO:0000313" key="4">
    <source>
        <dbReference type="Proteomes" id="UP000007264"/>
    </source>
</evidence>
<dbReference type="KEGG" id="csl:COCSUDRAFT_67291"/>
<feature type="region of interest" description="Disordered" evidence="2">
    <location>
        <begin position="230"/>
        <end position="254"/>
    </location>
</feature>
<gene>
    <name evidence="3" type="ORF">COCSUDRAFT_67291</name>
</gene>
<dbReference type="Gene3D" id="1.10.287.1490">
    <property type="match status" value="1"/>
</dbReference>
<organism evidence="3 4">
    <name type="scientific">Coccomyxa subellipsoidea (strain C-169)</name>
    <name type="common">Green microalga</name>
    <dbReference type="NCBI Taxonomy" id="574566"/>
    <lineage>
        <taxon>Eukaryota</taxon>
        <taxon>Viridiplantae</taxon>
        <taxon>Chlorophyta</taxon>
        <taxon>core chlorophytes</taxon>
        <taxon>Trebouxiophyceae</taxon>
        <taxon>Trebouxiophyceae incertae sedis</taxon>
        <taxon>Coccomyxaceae</taxon>
        <taxon>Coccomyxa</taxon>
        <taxon>Coccomyxa subellipsoidea</taxon>
    </lineage>
</organism>
<comment type="caution">
    <text evidence="3">The sequence shown here is derived from an EMBL/GenBank/DDBJ whole genome shotgun (WGS) entry which is preliminary data.</text>
</comment>
<dbReference type="EMBL" id="AGSI01000014">
    <property type="protein sequence ID" value="EIE20901.1"/>
    <property type="molecule type" value="Genomic_DNA"/>
</dbReference>
<feature type="compositionally biased region" description="Polar residues" evidence="2">
    <location>
        <begin position="13"/>
        <end position="23"/>
    </location>
</feature>
<dbReference type="Proteomes" id="UP000007264">
    <property type="component" value="Unassembled WGS sequence"/>
</dbReference>
<reference evidence="3 4" key="1">
    <citation type="journal article" date="2012" name="Genome Biol.">
        <title>The genome of the polar eukaryotic microalga coccomyxa subellipsoidea reveals traits of cold adaptation.</title>
        <authorList>
            <person name="Blanc G."/>
            <person name="Agarkova I."/>
            <person name="Grimwood J."/>
            <person name="Kuo A."/>
            <person name="Brueggeman A."/>
            <person name="Dunigan D."/>
            <person name="Gurnon J."/>
            <person name="Ladunga I."/>
            <person name="Lindquist E."/>
            <person name="Lucas S."/>
            <person name="Pangilinan J."/>
            <person name="Proschold T."/>
            <person name="Salamov A."/>
            <person name="Schmutz J."/>
            <person name="Weeks D."/>
            <person name="Yamada T."/>
            <person name="Claverie J.M."/>
            <person name="Grigoriev I."/>
            <person name="Van Etten J."/>
            <person name="Lomsadze A."/>
            <person name="Borodovsky M."/>
        </authorList>
    </citation>
    <scope>NUCLEOTIDE SEQUENCE [LARGE SCALE GENOMIC DNA]</scope>
    <source>
        <strain evidence="3 4">C-169</strain>
    </source>
</reference>
<feature type="coiled-coil region" evidence="1">
    <location>
        <begin position="280"/>
        <end position="374"/>
    </location>
</feature>
<feature type="compositionally biased region" description="Polar residues" evidence="2">
    <location>
        <begin position="77"/>
        <end position="98"/>
    </location>
</feature>
<sequence length="436" mass="48105">MKKAKDERVTGSRAPTPTGSTCPEETATPSLQRSTSPTQTRRTSRLSNGTSSVSSSTSTVTSIAGGPLSRPPFKVVNGNSTSSWKSLREGTSTPPSVSSKKDLSEKPRLGLMQELLDTRKENNAVRSSNSQLKEELMKYKSVVQSLESQGFAMQSHCSVADETKLVTSKVLQSLTQQLLTERSEKKEFMEMLEQEGKELQSVIAVKDQLEVRLQALLQKVSELENAKQDLEHSKQDLEDHLQSQLEKATETARSRDTELQKMRLELAAAHDEITALAGAFQNIKNTLARVNAARETAEAQVATLKAQMSQDQEARQAEIEQLQRQMGIQAELLRSRDMQITELEAKLAEASQALQDLPQQLAAVNNALADARKELATCGKRKKKPSLVFKLLSGALGVVSTLLVQRLHNEWGANAEESKQQKGLRLLFWRVSVSKA</sequence>
<proteinExistence type="predicted"/>
<feature type="region of interest" description="Disordered" evidence="2">
    <location>
        <begin position="1"/>
        <end position="107"/>
    </location>
</feature>